<dbReference type="Pfam" id="PF00078">
    <property type="entry name" value="RVT_1"/>
    <property type="match status" value="1"/>
</dbReference>
<dbReference type="EnsemblPlants" id="evm.model.04.456">
    <property type="protein sequence ID" value="cds.evm.model.04.456"/>
    <property type="gene ID" value="evm.TU.04.456"/>
</dbReference>
<dbReference type="InterPro" id="IPR041373">
    <property type="entry name" value="RT_RNaseH"/>
</dbReference>
<keyword evidence="4" id="KW-0255">Endonuclease</keyword>
<sequence length="461" mass="53599">MGDIKGISPTICMHRNHLEENAKTSRECQRRLNPNMKEIVREEVIKMLDVDIAYPISDSSWVSPIHVVPKKSGITVVENEENELIPTRIQTGWRVCIDYRKLNNVTRKDHFPLPFIDQMLERLPGHAYYCSLDGYSGYNKIPITPEDQEKTTFTCPFGTFAYRRMPFGLCNAPATFQSCMMAIFFDMVERNLEVFMDDFSVFGSSFDECLHHLSLVLIRFKEKNLVLNWEKYHFTVKKVTVLGHIISSEGIEVDRAKVDLISKLPPPETVKEVRSFLGHAGQSLERIPHVIYYASKTLNDAQLIHFTTEKELLVVFALEKFRSYLLGSKIIVYSDHVALKYFLSEEDSKARLIRWILLLKEFDLEIRDKKGSENVVADHLSRLVVETANESTPITETFPDEQLMHVSSLPWYADIVNYLVTGEIPSHWSKDDKSKFYSKTKNFIWDDPYLFKYYPNQIIRR</sequence>
<evidence type="ECO:0000256" key="4">
    <source>
        <dbReference type="ARBA" id="ARBA00022759"/>
    </source>
</evidence>
<dbReference type="InterPro" id="IPR053134">
    <property type="entry name" value="RNA-dir_DNA_polymerase"/>
</dbReference>
<evidence type="ECO:0008006" key="11">
    <source>
        <dbReference type="Google" id="ProtNLM"/>
    </source>
</evidence>
<keyword evidence="5" id="KW-0378">Hydrolase</keyword>
<dbReference type="PANTHER" id="PTHR24559:SF444">
    <property type="entry name" value="REVERSE TRANSCRIPTASE DOMAIN-CONTAINING PROTEIN"/>
    <property type="match status" value="1"/>
</dbReference>
<dbReference type="Gramene" id="evm.model.04.456">
    <property type="protein sequence ID" value="cds.evm.model.04.456"/>
    <property type="gene ID" value="evm.TU.04.456"/>
</dbReference>
<keyword evidence="10" id="KW-1185">Reference proteome</keyword>
<protein>
    <recommendedName>
        <fullName evidence="11">Reverse transcriptase</fullName>
    </recommendedName>
</protein>
<dbReference type="InterPro" id="IPR043502">
    <property type="entry name" value="DNA/RNA_pol_sf"/>
</dbReference>
<evidence type="ECO:0000259" key="8">
    <source>
        <dbReference type="Pfam" id="PF17917"/>
    </source>
</evidence>
<reference evidence="9" key="2">
    <citation type="submission" date="2021-03" db="UniProtKB">
        <authorList>
            <consortium name="EnsemblPlants"/>
        </authorList>
    </citation>
    <scope>IDENTIFICATION</scope>
</reference>
<name>A0A803PHI1_CANSA</name>
<dbReference type="GO" id="GO:0004519">
    <property type="term" value="F:endonuclease activity"/>
    <property type="evidence" value="ECO:0007669"/>
    <property type="project" value="UniProtKB-KW"/>
</dbReference>
<keyword evidence="3" id="KW-0540">Nuclease</keyword>
<evidence type="ECO:0000259" key="7">
    <source>
        <dbReference type="Pfam" id="PF00078"/>
    </source>
</evidence>
<dbReference type="PANTHER" id="PTHR24559">
    <property type="entry name" value="TRANSPOSON TY3-I GAG-POL POLYPROTEIN"/>
    <property type="match status" value="1"/>
</dbReference>
<evidence type="ECO:0000256" key="5">
    <source>
        <dbReference type="ARBA" id="ARBA00022801"/>
    </source>
</evidence>
<keyword evidence="6" id="KW-0695">RNA-directed DNA polymerase</keyword>
<dbReference type="GO" id="GO:0016787">
    <property type="term" value="F:hydrolase activity"/>
    <property type="evidence" value="ECO:0007669"/>
    <property type="project" value="UniProtKB-KW"/>
</dbReference>
<evidence type="ECO:0000256" key="1">
    <source>
        <dbReference type="ARBA" id="ARBA00022679"/>
    </source>
</evidence>
<dbReference type="Gene3D" id="3.30.70.270">
    <property type="match status" value="1"/>
</dbReference>
<proteinExistence type="predicted"/>
<accession>A0A803PHI1</accession>
<dbReference type="InterPro" id="IPR043128">
    <property type="entry name" value="Rev_trsase/Diguanyl_cyclase"/>
</dbReference>
<dbReference type="CDD" id="cd01647">
    <property type="entry name" value="RT_LTR"/>
    <property type="match status" value="1"/>
</dbReference>
<feature type="domain" description="Reverse transcriptase" evidence="7">
    <location>
        <begin position="90"/>
        <end position="246"/>
    </location>
</feature>
<evidence type="ECO:0000256" key="6">
    <source>
        <dbReference type="ARBA" id="ARBA00022918"/>
    </source>
</evidence>
<evidence type="ECO:0000256" key="2">
    <source>
        <dbReference type="ARBA" id="ARBA00022695"/>
    </source>
</evidence>
<evidence type="ECO:0000256" key="3">
    <source>
        <dbReference type="ARBA" id="ARBA00022722"/>
    </source>
</evidence>
<dbReference type="Proteomes" id="UP000596661">
    <property type="component" value="Chromosome 4"/>
</dbReference>
<dbReference type="OMA" id="LQICREN"/>
<dbReference type="Gene3D" id="3.10.10.10">
    <property type="entry name" value="HIV Type 1 Reverse Transcriptase, subunit A, domain 1"/>
    <property type="match status" value="1"/>
</dbReference>
<feature type="domain" description="Reverse transcriptase RNase H-like" evidence="8">
    <location>
        <begin position="288"/>
        <end position="362"/>
    </location>
</feature>
<reference evidence="9" key="1">
    <citation type="submission" date="2018-11" db="EMBL/GenBank/DDBJ databases">
        <authorList>
            <person name="Grassa J C."/>
        </authorList>
    </citation>
    <scope>NUCLEOTIDE SEQUENCE [LARGE SCALE GENOMIC DNA]</scope>
</reference>
<dbReference type="EMBL" id="UZAU01000359">
    <property type="status" value="NOT_ANNOTATED_CDS"/>
    <property type="molecule type" value="Genomic_DNA"/>
</dbReference>
<dbReference type="CDD" id="cd09274">
    <property type="entry name" value="RNase_HI_RT_Ty3"/>
    <property type="match status" value="1"/>
</dbReference>
<dbReference type="InterPro" id="IPR000477">
    <property type="entry name" value="RT_dom"/>
</dbReference>
<keyword evidence="1" id="KW-0808">Transferase</keyword>
<dbReference type="GO" id="GO:0003964">
    <property type="term" value="F:RNA-directed DNA polymerase activity"/>
    <property type="evidence" value="ECO:0007669"/>
    <property type="project" value="UniProtKB-KW"/>
</dbReference>
<dbReference type="Pfam" id="PF17917">
    <property type="entry name" value="RT_RNaseH"/>
    <property type="match status" value="1"/>
</dbReference>
<keyword evidence="2" id="KW-0548">Nucleotidyltransferase</keyword>
<dbReference type="SUPFAM" id="SSF56672">
    <property type="entry name" value="DNA/RNA polymerases"/>
    <property type="match status" value="1"/>
</dbReference>
<evidence type="ECO:0000313" key="9">
    <source>
        <dbReference type="EnsemblPlants" id="cds.evm.model.04.456"/>
    </source>
</evidence>
<dbReference type="AlphaFoldDB" id="A0A803PHI1"/>
<evidence type="ECO:0000313" key="10">
    <source>
        <dbReference type="Proteomes" id="UP000596661"/>
    </source>
</evidence>
<organism evidence="9 10">
    <name type="scientific">Cannabis sativa</name>
    <name type="common">Hemp</name>
    <name type="synonym">Marijuana</name>
    <dbReference type="NCBI Taxonomy" id="3483"/>
    <lineage>
        <taxon>Eukaryota</taxon>
        <taxon>Viridiplantae</taxon>
        <taxon>Streptophyta</taxon>
        <taxon>Embryophyta</taxon>
        <taxon>Tracheophyta</taxon>
        <taxon>Spermatophyta</taxon>
        <taxon>Magnoliopsida</taxon>
        <taxon>eudicotyledons</taxon>
        <taxon>Gunneridae</taxon>
        <taxon>Pentapetalae</taxon>
        <taxon>rosids</taxon>
        <taxon>fabids</taxon>
        <taxon>Rosales</taxon>
        <taxon>Cannabaceae</taxon>
        <taxon>Cannabis</taxon>
    </lineage>
</organism>